<dbReference type="Proteomes" id="UP000499080">
    <property type="component" value="Unassembled WGS sequence"/>
</dbReference>
<gene>
    <name evidence="1" type="ORF">AVEN_162979_1</name>
</gene>
<reference evidence="1 2" key="1">
    <citation type="journal article" date="2019" name="Sci. Rep.">
        <title>Orb-weaving spider Araneus ventricosus genome elucidates the spidroin gene catalogue.</title>
        <authorList>
            <person name="Kono N."/>
            <person name="Nakamura H."/>
            <person name="Ohtoshi R."/>
            <person name="Moran D.A.P."/>
            <person name="Shinohara A."/>
            <person name="Yoshida Y."/>
            <person name="Fujiwara M."/>
            <person name="Mori M."/>
            <person name="Tomita M."/>
            <person name="Arakawa K."/>
        </authorList>
    </citation>
    <scope>NUCLEOTIDE SEQUENCE [LARGE SCALE GENOMIC DNA]</scope>
</reference>
<comment type="caution">
    <text evidence="1">The sequence shown here is derived from an EMBL/GenBank/DDBJ whole genome shotgun (WGS) entry which is preliminary data.</text>
</comment>
<dbReference type="EMBL" id="BGPR01000130">
    <property type="protein sequence ID" value="GBL97524.1"/>
    <property type="molecule type" value="Genomic_DNA"/>
</dbReference>
<dbReference type="AlphaFoldDB" id="A0A4Y2C2G2"/>
<organism evidence="1 2">
    <name type="scientific">Araneus ventricosus</name>
    <name type="common">Orbweaver spider</name>
    <name type="synonym">Epeira ventricosa</name>
    <dbReference type="NCBI Taxonomy" id="182803"/>
    <lineage>
        <taxon>Eukaryota</taxon>
        <taxon>Metazoa</taxon>
        <taxon>Ecdysozoa</taxon>
        <taxon>Arthropoda</taxon>
        <taxon>Chelicerata</taxon>
        <taxon>Arachnida</taxon>
        <taxon>Araneae</taxon>
        <taxon>Araneomorphae</taxon>
        <taxon>Entelegynae</taxon>
        <taxon>Araneoidea</taxon>
        <taxon>Araneidae</taxon>
        <taxon>Araneus</taxon>
    </lineage>
</organism>
<sequence length="104" mass="12043">MTLIQNASVSWFEAVSRENICLCSREACRRRGDFFRKNGIFPSGVMHYSDRKSSADGRKKVSKISYDIKIFKWNKCHFLEVPETSKSLFGRVGTGNLFQRRSEL</sequence>
<proteinExistence type="predicted"/>
<name>A0A4Y2C2G2_ARAVE</name>
<evidence type="ECO:0000313" key="2">
    <source>
        <dbReference type="Proteomes" id="UP000499080"/>
    </source>
</evidence>
<accession>A0A4Y2C2G2</accession>
<evidence type="ECO:0000313" key="1">
    <source>
        <dbReference type="EMBL" id="GBL97524.1"/>
    </source>
</evidence>
<protein>
    <submittedName>
        <fullName evidence="1">Uncharacterized protein</fullName>
    </submittedName>
</protein>
<keyword evidence="2" id="KW-1185">Reference proteome</keyword>